<feature type="compositionally biased region" description="Basic and acidic residues" evidence="1">
    <location>
        <begin position="483"/>
        <end position="525"/>
    </location>
</feature>
<feature type="compositionally biased region" description="Polar residues" evidence="1">
    <location>
        <begin position="285"/>
        <end position="302"/>
    </location>
</feature>
<dbReference type="PANTHER" id="PTHR45089:SF57">
    <property type="entry name" value="DNAJ HEAT SHOCK N-TERMINAL DOMAIN-CONTAINING PROTEIN"/>
    <property type="match status" value="1"/>
</dbReference>
<dbReference type="InterPro" id="IPR001623">
    <property type="entry name" value="DnaJ_domain"/>
</dbReference>
<gene>
    <name evidence="3" type="ORF">Sradi_3366800</name>
</gene>
<feature type="compositionally biased region" description="Basic and acidic residues" evidence="1">
    <location>
        <begin position="837"/>
        <end position="849"/>
    </location>
</feature>
<dbReference type="InterPro" id="IPR024593">
    <property type="entry name" value="DUF3444"/>
</dbReference>
<feature type="region of interest" description="Disordered" evidence="1">
    <location>
        <begin position="285"/>
        <end position="308"/>
    </location>
</feature>
<dbReference type="Pfam" id="PF00226">
    <property type="entry name" value="DnaJ"/>
    <property type="match status" value="1"/>
</dbReference>
<feature type="compositionally biased region" description="Basic and acidic residues" evidence="1">
    <location>
        <begin position="532"/>
        <end position="553"/>
    </location>
</feature>
<comment type="caution">
    <text evidence="3">The sequence shown here is derived from an EMBL/GenBank/DDBJ whole genome shotgun (WGS) entry which is preliminary data.</text>
</comment>
<sequence>MSAHLNYKMETTERFASARKFLCRRPSNLCCLANSIHKSAFQVTRVLTSYYRDIFAMECNKDEAIRAKEIAEKKMEKNDFEGALKIALKAQNLYPELDNITQLLSICNVHCSAQIRLLGSEKDWYGILQVEKLADELTVKKQYRRLALILHPDKNRFPGAESAFKLICEANAVLSDAKMKAVYDSKIRVSVRSAPVNPPPHPSSKTSQVKRQYTAQNMSNGFSSLNQHQAPQSTSSFGQEVFWTCCPYCSVRYQYLRQFVKKSLRCQTCSKVFVGYEIGPQGVSLGSKTGQPVPQSVPSKPGSSRPAAFQEKGVANQGKNKMGVQNNVASSASNAGAHEFANRKTVQPEPGVRIGRGSEGIQVGSAAQVTGDLKTTKEADSHNANPLNGRKEAGISNGDAINGEKGELKKKSRKRSRKVVVDSSESYDTSSQSDDEDVTMKGFSGDTDLKPDPSHVHPPRRSSRKRQNVSYKEPDEDALASSLKREQATKEDNVKEQMDALDGEDSKHNNQKRFPTDADYSKQENKVMGSVHSEESLRRKDAGSDKKGKKVETGGKSSTGANTVEIESDSDQDSISSNKSEAGLCHCPDPEFSDFEKERDESCFDVNQFWACYDTLDGMPRFYAKVKKVCSSPFELSITWLEADPIDEAYEKWVDEELPVGCGRFRLGKTEETSIRLSFSHQVRCEKGKKRGSLIIYPRKGEVWALFRDWDISWSSNPENYKKFKYEVVEVLSDFVAGTGIKVGYLDKVAGFVSLFRRVSQCETNSFLIQPNELYKFSHRVPCVKMTGSERQGVPLGSFELDPASLPLNPDDLYYPGKAKTECRNIDPGVNCSLPESTKEKGKSAESKGKGTPKKSVDSEGINVDMSKLRRSPRGLNCFRQTAS</sequence>
<feature type="domain" description="J" evidence="2">
    <location>
        <begin position="123"/>
        <end position="187"/>
    </location>
</feature>
<feature type="region of interest" description="Disordered" evidence="1">
    <location>
        <begin position="328"/>
        <end position="582"/>
    </location>
</feature>
<feature type="compositionally biased region" description="Basic residues" evidence="1">
    <location>
        <begin position="457"/>
        <end position="467"/>
    </location>
</feature>
<dbReference type="Gene3D" id="1.10.287.110">
    <property type="entry name" value="DnaJ domain"/>
    <property type="match status" value="1"/>
</dbReference>
<evidence type="ECO:0000259" key="2">
    <source>
        <dbReference type="PROSITE" id="PS50076"/>
    </source>
</evidence>
<feature type="compositionally biased region" description="Low complexity" evidence="1">
    <location>
        <begin position="421"/>
        <end position="432"/>
    </location>
</feature>
<evidence type="ECO:0000313" key="3">
    <source>
        <dbReference type="EMBL" id="KAL0374511.1"/>
    </source>
</evidence>
<proteinExistence type="predicted"/>
<accession>A0AAW2R371</accession>
<reference evidence="3" key="2">
    <citation type="journal article" date="2024" name="Plant">
        <title>Genomic evolution and insights into agronomic trait innovations of Sesamum species.</title>
        <authorList>
            <person name="Miao H."/>
            <person name="Wang L."/>
            <person name="Qu L."/>
            <person name="Liu H."/>
            <person name="Sun Y."/>
            <person name="Le M."/>
            <person name="Wang Q."/>
            <person name="Wei S."/>
            <person name="Zheng Y."/>
            <person name="Lin W."/>
            <person name="Duan Y."/>
            <person name="Cao H."/>
            <person name="Xiong S."/>
            <person name="Wang X."/>
            <person name="Wei L."/>
            <person name="Li C."/>
            <person name="Ma Q."/>
            <person name="Ju M."/>
            <person name="Zhao R."/>
            <person name="Li G."/>
            <person name="Mu C."/>
            <person name="Tian Q."/>
            <person name="Mei H."/>
            <person name="Zhang T."/>
            <person name="Gao T."/>
            <person name="Zhang H."/>
        </authorList>
    </citation>
    <scope>NUCLEOTIDE SEQUENCE</scope>
    <source>
        <strain evidence="3">G02</strain>
    </source>
</reference>
<dbReference type="InterPro" id="IPR018253">
    <property type="entry name" value="DnaJ_domain_CS"/>
</dbReference>
<name>A0AAW2R371_SESRA</name>
<feature type="region of interest" description="Disordered" evidence="1">
    <location>
        <begin position="834"/>
        <end position="884"/>
    </location>
</feature>
<dbReference type="InterPro" id="IPR036869">
    <property type="entry name" value="J_dom_sf"/>
</dbReference>
<dbReference type="EMBL" id="JACGWJ010000014">
    <property type="protein sequence ID" value="KAL0374511.1"/>
    <property type="molecule type" value="Genomic_DNA"/>
</dbReference>
<reference evidence="3" key="1">
    <citation type="submission" date="2020-06" db="EMBL/GenBank/DDBJ databases">
        <authorList>
            <person name="Li T."/>
            <person name="Hu X."/>
            <person name="Zhang T."/>
            <person name="Song X."/>
            <person name="Zhang H."/>
            <person name="Dai N."/>
            <person name="Sheng W."/>
            <person name="Hou X."/>
            <person name="Wei L."/>
        </authorList>
    </citation>
    <scope>NUCLEOTIDE SEQUENCE</scope>
    <source>
        <strain evidence="3">G02</strain>
        <tissue evidence="3">Leaf</tissue>
    </source>
</reference>
<dbReference type="SUPFAM" id="SSF46565">
    <property type="entry name" value="Chaperone J-domain"/>
    <property type="match status" value="1"/>
</dbReference>
<protein>
    <submittedName>
        <fullName evidence="3">Chaperone protein dnaJ 49</fullName>
    </submittedName>
</protein>
<dbReference type="CDD" id="cd06257">
    <property type="entry name" value="DnaJ"/>
    <property type="match status" value="1"/>
</dbReference>
<dbReference type="PROSITE" id="PS50076">
    <property type="entry name" value="DNAJ_2"/>
    <property type="match status" value="1"/>
</dbReference>
<dbReference type="AlphaFoldDB" id="A0AAW2R371"/>
<dbReference type="PANTHER" id="PTHR45089">
    <property type="entry name" value="DNAJ HEAT SHOCK AMINO-TERMINAL DOMAIN PROTEIN-RELATED"/>
    <property type="match status" value="1"/>
</dbReference>
<organism evidence="3">
    <name type="scientific">Sesamum radiatum</name>
    <name type="common">Black benniseed</name>
    <dbReference type="NCBI Taxonomy" id="300843"/>
    <lineage>
        <taxon>Eukaryota</taxon>
        <taxon>Viridiplantae</taxon>
        <taxon>Streptophyta</taxon>
        <taxon>Embryophyta</taxon>
        <taxon>Tracheophyta</taxon>
        <taxon>Spermatophyta</taxon>
        <taxon>Magnoliopsida</taxon>
        <taxon>eudicotyledons</taxon>
        <taxon>Gunneridae</taxon>
        <taxon>Pentapetalae</taxon>
        <taxon>asterids</taxon>
        <taxon>lamiids</taxon>
        <taxon>Lamiales</taxon>
        <taxon>Pedaliaceae</taxon>
        <taxon>Sesamum</taxon>
    </lineage>
</organism>
<dbReference type="Pfam" id="PF11926">
    <property type="entry name" value="DUF3444"/>
    <property type="match status" value="1"/>
</dbReference>
<evidence type="ECO:0000256" key="1">
    <source>
        <dbReference type="SAM" id="MobiDB-lite"/>
    </source>
</evidence>
<dbReference type="SMART" id="SM00271">
    <property type="entry name" value="DnaJ"/>
    <property type="match status" value="1"/>
</dbReference>
<dbReference type="PRINTS" id="PR00625">
    <property type="entry name" value="JDOMAIN"/>
</dbReference>
<dbReference type="PROSITE" id="PS00636">
    <property type="entry name" value="DNAJ_1"/>
    <property type="match status" value="1"/>
</dbReference>